<evidence type="ECO:0000256" key="6">
    <source>
        <dbReference type="ARBA" id="ARBA00022519"/>
    </source>
</evidence>
<keyword evidence="10 12" id="KW-0472">Membrane</keyword>
<proteinExistence type="inferred from homology"/>
<gene>
    <name evidence="16" type="ORF">HF682_13305</name>
</gene>
<keyword evidence="7 12" id="KW-0132">Cell division</keyword>
<feature type="transmembrane region" description="Helical" evidence="13">
    <location>
        <begin position="24"/>
        <end position="47"/>
    </location>
</feature>
<evidence type="ECO:0000256" key="8">
    <source>
        <dbReference type="ARBA" id="ARBA00022692"/>
    </source>
</evidence>
<feature type="transmembrane region" description="Helical" evidence="13">
    <location>
        <begin position="265"/>
        <end position="289"/>
    </location>
</feature>
<dbReference type="InterPro" id="IPR040690">
    <property type="entry name" value="FtsX_ECD"/>
</dbReference>
<evidence type="ECO:0000313" key="16">
    <source>
        <dbReference type="EMBL" id="NLR76136.1"/>
    </source>
</evidence>
<dbReference type="PIRSF" id="PIRSF003097">
    <property type="entry name" value="FtsX"/>
    <property type="match status" value="1"/>
</dbReference>
<comment type="subcellular location">
    <subcellularLocation>
        <location evidence="1">Cell inner membrane</location>
        <topology evidence="1">Multi-pass membrane protein</topology>
    </subcellularLocation>
</comment>
<dbReference type="Proteomes" id="UP000587991">
    <property type="component" value="Unassembled WGS sequence"/>
</dbReference>
<dbReference type="GO" id="GO:0032153">
    <property type="term" value="C:cell division site"/>
    <property type="evidence" value="ECO:0007669"/>
    <property type="project" value="TreeGrafter"/>
</dbReference>
<evidence type="ECO:0000256" key="13">
    <source>
        <dbReference type="SAM" id="Phobius"/>
    </source>
</evidence>
<dbReference type="Pfam" id="PF18075">
    <property type="entry name" value="FtsX_ECD"/>
    <property type="match status" value="1"/>
</dbReference>
<keyword evidence="11 12" id="KW-0131">Cell cycle</keyword>
<feature type="transmembrane region" description="Helical" evidence="13">
    <location>
        <begin position="218"/>
        <end position="245"/>
    </location>
</feature>
<comment type="similarity">
    <text evidence="2 12">Belongs to the ABC-4 integral membrane protein family. FtsX subfamily.</text>
</comment>
<keyword evidence="6 12" id="KW-0997">Cell inner membrane</keyword>
<evidence type="ECO:0000256" key="2">
    <source>
        <dbReference type="ARBA" id="ARBA00007379"/>
    </source>
</evidence>
<dbReference type="AlphaFoldDB" id="A0A847SFD1"/>
<evidence type="ECO:0000259" key="15">
    <source>
        <dbReference type="Pfam" id="PF18075"/>
    </source>
</evidence>
<accession>A0A847SFD1</accession>
<dbReference type="Gene3D" id="3.30.70.3040">
    <property type="match status" value="1"/>
</dbReference>
<evidence type="ECO:0000256" key="11">
    <source>
        <dbReference type="ARBA" id="ARBA00023306"/>
    </source>
</evidence>
<evidence type="ECO:0000256" key="12">
    <source>
        <dbReference type="PIRNR" id="PIRNR003097"/>
    </source>
</evidence>
<reference evidence="16 17" key="1">
    <citation type="submission" date="2020-04" db="EMBL/GenBank/DDBJ databases">
        <title>Draft genome of Leeia sp. IMCC25680.</title>
        <authorList>
            <person name="Song J."/>
            <person name="Cho J.-C."/>
        </authorList>
    </citation>
    <scope>NUCLEOTIDE SEQUENCE [LARGE SCALE GENOMIC DNA]</scope>
    <source>
        <strain evidence="16 17">IMCC25680</strain>
    </source>
</reference>
<dbReference type="InterPro" id="IPR004513">
    <property type="entry name" value="FtsX"/>
</dbReference>
<evidence type="ECO:0000256" key="10">
    <source>
        <dbReference type="ARBA" id="ARBA00023136"/>
    </source>
</evidence>
<dbReference type="NCBIfam" id="TIGR00439">
    <property type="entry name" value="FtsX_Gneg"/>
    <property type="match status" value="1"/>
</dbReference>
<comment type="caution">
    <text evidence="16">The sequence shown here is derived from an EMBL/GenBank/DDBJ whole genome shotgun (WGS) entry which is preliminary data.</text>
</comment>
<keyword evidence="8 13" id="KW-0812">Transmembrane</keyword>
<dbReference type="GO" id="GO:0005886">
    <property type="term" value="C:plasma membrane"/>
    <property type="evidence" value="ECO:0007669"/>
    <property type="project" value="UniProtKB-SubCell"/>
</dbReference>
<feature type="domain" description="FtsX extracellular" evidence="15">
    <location>
        <begin position="62"/>
        <end position="151"/>
    </location>
</feature>
<evidence type="ECO:0000259" key="14">
    <source>
        <dbReference type="Pfam" id="PF02687"/>
    </source>
</evidence>
<keyword evidence="17" id="KW-1185">Reference proteome</keyword>
<dbReference type="EMBL" id="JABAIM010000003">
    <property type="protein sequence ID" value="NLR76136.1"/>
    <property type="molecule type" value="Genomic_DNA"/>
</dbReference>
<evidence type="ECO:0000256" key="5">
    <source>
        <dbReference type="ARBA" id="ARBA00022475"/>
    </source>
</evidence>
<evidence type="ECO:0000256" key="7">
    <source>
        <dbReference type="ARBA" id="ARBA00022618"/>
    </source>
</evidence>
<dbReference type="PANTHER" id="PTHR47755">
    <property type="entry name" value="CELL DIVISION PROTEIN FTSX"/>
    <property type="match status" value="1"/>
</dbReference>
<evidence type="ECO:0000256" key="9">
    <source>
        <dbReference type="ARBA" id="ARBA00022989"/>
    </source>
</evidence>
<dbReference type="GO" id="GO:0051301">
    <property type="term" value="P:cell division"/>
    <property type="evidence" value="ECO:0007669"/>
    <property type="project" value="UniProtKB-KW"/>
</dbReference>
<evidence type="ECO:0000256" key="4">
    <source>
        <dbReference type="ARBA" id="ARBA00021907"/>
    </source>
</evidence>
<feature type="transmembrane region" description="Helical" evidence="13">
    <location>
        <begin position="171"/>
        <end position="197"/>
    </location>
</feature>
<dbReference type="Pfam" id="PF02687">
    <property type="entry name" value="FtsX"/>
    <property type="match status" value="1"/>
</dbReference>
<organism evidence="16 17">
    <name type="scientific">Leeia aquatica</name>
    <dbReference type="NCBI Taxonomy" id="2725557"/>
    <lineage>
        <taxon>Bacteria</taxon>
        <taxon>Pseudomonadati</taxon>
        <taxon>Pseudomonadota</taxon>
        <taxon>Betaproteobacteria</taxon>
        <taxon>Neisseriales</taxon>
        <taxon>Leeiaceae</taxon>
        <taxon>Leeia</taxon>
    </lineage>
</organism>
<feature type="domain" description="ABC3 transporter permease C-terminal" evidence="14">
    <location>
        <begin position="175"/>
        <end position="290"/>
    </location>
</feature>
<evidence type="ECO:0000256" key="1">
    <source>
        <dbReference type="ARBA" id="ARBA00004429"/>
    </source>
</evidence>
<comment type="subunit">
    <text evidence="3">Forms a membrane-associated complex with FtsE.</text>
</comment>
<name>A0A847SFD1_9NEIS</name>
<evidence type="ECO:0000313" key="17">
    <source>
        <dbReference type="Proteomes" id="UP000587991"/>
    </source>
</evidence>
<evidence type="ECO:0000256" key="3">
    <source>
        <dbReference type="ARBA" id="ARBA00011160"/>
    </source>
</evidence>
<keyword evidence="9 13" id="KW-1133">Transmembrane helix</keyword>
<protein>
    <recommendedName>
        <fullName evidence="4 12">Cell division protein FtsX</fullName>
    </recommendedName>
</protein>
<comment type="function">
    <text evidence="12">Part of the ABC transporter FtsEX involved in cellular division.</text>
</comment>
<dbReference type="InterPro" id="IPR003838">
    <property type="entry name" value="ABC3_permease_C"/>
</dbReference>
<keyword evidence="5 12" id="KW-1003">Cell membrane</keyword>
<dbReference type="InterPro" id="IPR047590">
    <property type="entry name" value="FtsX_proteobact-type"/>
</dbReference>
<dbReference type="PANTHER" id="PTHR47755:SF1">
    <property type="entry name" value="CELL DIVISION PROTEIN FTSX"/>
    <property type="match status" value="1"/>
</dbReference>
<sequence>MKAWWWAHRKALFSGLRNLLRQPFALLLTLSMIGVALALPTLLWVMLSNGERVVARLPVQPQLTLFLKPEVSADTARQLQKQIEASSGVKVQWIGREAAFKDLIGRANLAELGDALPDNPLPDALVLQFADPAAPAQQQAQWAARPEVAEVVHDAAWVERLVAITQLGRSLIGWLSALLAIGLLVVMGNTVRLQILLRRDEIEVSRLIGATRAFIRRPFLYFAGLQGMLGGATAWGITALATWQLSAPVLHLARLYGTELTLAYLPWWQGLLLMAAAGVLAWLGAWVAVTRHLLQLDHR</sequence>
<dbReference type="RefSeq" id="WP_168877808.1">
    <property type="nucleotide sequence ID" value="NZ_JABAIM010000003.1"/>
</dbReference>